<dbReference type="GO" id="GO:0004812">
    <property type="term" value="F:aminoacyl-tRNA ligase activity"/>
    <property type="evidence" value="ECO:0007669"/>
    <property type="project" value="UniProtKB-KW"/>
</dbReference>
<dbReference type="EMBL" id="CABIKM010000034">
    <property type="protein sequence ID" value="VUZ85812.1"/>
    <property type="molecule type" value="Genomic_DNA"/>
</dbReference>
<dbReference type="CDD" id="cd04332">
    <property type="entry name" value="YbaK_like"/>
    <property type="match status" value="1"/>
</dbReference>
<dbReference type="SUPFAM" id="SSF55826">
    <property type="entry name" value="YbaK/ProRS associated domain"/>
    <property type="match status" value="1"/>
</dbReference>
<proteinExistence type="predicted"/>
<dbReference type="InterPro" id="IPR007214">
    <property type="entry name" value="YbaK/aa-tRNA-synth-assoc-dom"/>
</dbReference>
<feature type="domain" description="YbaK/aminoacyl-tRNA synthetase-associated" evidence="1">
    <location>
        <begin position="23"/>
        <end position="143"/>
    </location>
</feature>
<name>A0A564ZME0_9BACT</name>
<reference evidence="2 3" key="1">
    <citation type="submission" date="2019-07" db="EMBL/GenBank/DDBJ databases">
        <authorList>
            <person name="Cremers G."/>
        </authorList>
    </citation>
    <scope>NUCLEOTIDE SEQUENCE [LARGE SCALE GENOMIC DNA]</scope>
</reference>
<dbReference type="Pfam" id="PF04073">
    <property type="entry name" value="tRNA_edit"/>
    <property type="match status" value="1"/>
</dbReference>
<keyword evidence="2" id="KW-0030">Aminoacyl-tRNA synthetase</keyword>
<evidence type="ECO:0000313" key="3">
    <source>
        <dbReference type="Proteomes" id="UP000334340"/>
    </source>
</evidence>
<dbReference type="AlphaFoldDB" id="A0A564ZME0"/>
<sequence length="161" mass="17881">MTIPARVREWLDQQQVRYEIIPHREVYTAQEVAGATHIPGRAYAKVVILKGRQGLMMAVLPAKCRLDVVRMRHVVNDNTASLDPEADFAQTFTGCEPGAMPAFGNLYGVPVYCDQHLTQETTIAFPAGSHHEVIRIASKDFLRITGAQVHEMCTIAHEQAA</sequence>
<keyword evidence="3" id="KW-1185">Reference proteome</keyword>
<gene>
    <name evidence="2" type="ORF">MELA_02197</name>
</gene>
<evidence type="ECO:0000259" key="1">
    <source>
        <dbReference type="Pfam" id="PF04073"/>
    </source>
</evidence>
<dbReference type="GO" id="GO:0002161">
    <property type="term" value="F:aminoacyl-tRNA deacylase activity"/>
    <property type="evidence" value="ECO:0007669"/>
    <property type="project" value="InterPro"/>
</dbReference>
<evidence type="ECO:0000313" key="2">
    <source>
        <dbReference type="EMBL" id="VUZ85812.1"/>
    </source>
</evidence>
<dbReference type="InterPro" id="IPR036754">
    <property type="entry name" value="YbaK/aa-tRNA-synt-asso_dom_sf"/>
</dbReference>
<protein>
    <submittedName>
        <fullName evidence="2">YbaK / prolyl-tRNA synthetases associated domain protein</fullName>
    </submittedName>
</protein>
<accession>A0A564ZME0</accession>
<dbReference type="Gene3D" id="3.90.960.10">
    <property type="entry name" value="YbaK/aminoacyl-tRNA synthetase-associated domain"/>
    <property type="match status" value="1"/>
</dbReference>
<organism evidence="2 3">
    <name type="scientific">Candidatus Methylomirabilis lanthanidiphila</name>
    <dbReference type="NCBI Taxonomy" id="2211376"/>
    <lineage>
        <taxon>Bacteria</taxon>
        <taxon>Candidatus Methylomirabilota</taxon>
        <taxon>Candidatus Methylomirabilia</taxon>
        <taxon>Candidatus Methylomirabilales</taxon>
        <taxon>Candidatus Methylomirabilaceae</taxon>
        <taxon>Candidatus Methylomirabilis</taxon>
    </lineage>
</organism>
<keyword evidence="2" id="KW-0436">Ligase</keyword>
<dbReference type="Proteomes" id="UP000334340">
    <property type="component" value="Unassembled WGS sequence"/>
</dbReference>